<keyword evidence="3" id="KW-1185">Reference proteome</keyword>
<dbReference type="InterPro" id="IPR020094">
    <property type="entry name" value="TruA/RsuA/RluB/E/F_N"/>
</dbReference>
<evidence type="ECO:0000313" key="2">
    <source>
        <dbReference type="EMBL" id="KAJ8975057.1"/>
    </source>
</evidence>
<evidence type="ECO:0000256" key="1">
    <source>
        <dbReference type="ARBA" id="ARBA00023235"/>
    </source>
</evidence>
<dbReference type="SUPFAM" id="SSF55120">
    <property type="entry name" value="Pseudouridine synthase"/>
    <property type="match status" value="1"/>
</dbReference>
<name>A0ABQ9JAV9_9CUCU</name>
<reference evidence="2" key="1">
    <citation type="journal article" date="2023" name="Insect Mol. Biol.">
        <title>Genome sequencing provides insights into the evolution of gene families encoding plant cell wall-degrading enzymes in longhorned beetles.</title>
        <authorList>
            <person name="Shin N.R."/>
            <person name="Okamura Y."/>
            <person name="Kirsch R."/>
            <person name="Pauchet Y."/>
        </authorList>
    </citation>
    <scope>NUCLEOTIDE SEQUENCE</scope>
    <source>
        <strain evidence="2">MMC_N1</strain>
    </source>
</reference>
<sequence length="142" mass="16733">MTKKIDIKKQIKPFDNLNECTKEELIERIKCLSAHNTQLKNILAKSEDNIAKEHKNNSFNFSKYNFRHIALKIFYLGWDYQGYVTQENTTNTIEYHLFEALIRTRLIERRSSANYHRCGRTDKGVSSFGQTVSITVRSKLKR</sequence>
<gene>
    <name evidence="2" type="ORF">NQ317_005774</name>
</gene>
<proteinExistence type="predicted"/>
<keyword evidence="1" id="KW-0413">Isomerase</keyword>
<evidence type="ECO:0008006" key="4">
    <source>
        <dbReference type="Google" id="ProtNLM"/>
    </source>
</evidence>
<organism evidence="2 3">
    <name type="scientific">Molorchus minor</name>
    <dbReference type="NCBI Taxonomy" id="1323400"/>
    <lineage>
        <taxon>Eukaryota</taxon>
        <taxon>Metazoa</taxon>
        <taxon>Ecdysozoa</taxon>
        <taxon>Arthropoda</taxon>
        <taxon>Hexapoda</taxon>
        <taxon>Insecta</taxon>
        <taxon>Pterygota</taxon>
        <taxon>Neoptera</taxon>
        <taxon>Endopterygota</taxon>
        <taxon>Coleoptera</taxon>
        <taxon>Polyphaga</taxon>
        <taxon>Cucujiformia</taxon>
        <taxon>Chrysomeloidea</taxon>
        <taxon>Cerambycidae</taxon>
        <taxon>Lamiinae</taxon>
        <taxon>Monochamini</taxon>
        <taxon>Molorchus</taxon>
    </lineage>
</organism>
<dbReference type="Gene3D" id="3.30.70.580">
    <property type="entry name" value="Pseudouridine synthase I, catalytic domain, N-terminal subdomain"/>
    <property type="match status" value="1"/>
</dbReference>
<dbReference type="InterPro" id="IPR020103">
    <property type="entry name" value="PsdUridine_synth_cat_dom_sf"/>
</dbReference>
<dbReference type="PANTHER" id="PTHR11142">
    <property type="entry name" value="PSEUDOURIDYLATE SYNTHASE"/>
    <property type="match status" value="1"/>
</dbReference>
<protein>
    <recommendedName>
        <fullName evidence="4">tRNA pseudouridine synthase</fullName>
    </recommendedName>
</protein>
<dbReference type="EMBL" id="JAPWTJ010000884">
    <property type="protein sequence ID" value="KAJ8975057.1"/>
    <property type="molecule type" value="Genomic_DNA"/>
</dbReference>
<dbReference type="InterPro" id="IPR001406">
    <property type="entry name" value="PsdUridine_synth_TruA"/>
</dbReference>
<accession>A0ABQ9JAV9</accession>
<dbReference type="Proteomes" id="UP001162164">
    <property type="component" value="Unassembled WGS sequence"/>
</dbReference>
<evidence type="ECO:0000313" key="3">
    <source>
        <dbReference type="Proteomes" id="UP001162164"/>
    </source>
</evidence>
<dbReference type="PANTHER" id="PTHR11142:SF5">
    <property type="entry name" value="TRNA PSEUDOURIDINE(38_39) SYNTHASE"/>
    <property type="match status" value="1"/>
</dbReference>
<comment type="caution">
    <text evidence="2">The sequence shown here is derived from an EMBL/GenBank/DDBJ whole genome shotgun (WGS) entry which is preliminary data.</text>
</comment>